<keyword evidence="2" id="KW-1185">Reference proteome</keyword>
<gene>
    <name evidence="1" type="ORF">BV25DRAFT_966975</name>
</gene>
<accession>A0ACB8SEX6</accession>
<sequence length="119" mass="13767">MQAFHFLYANPRIRLCTNVIIWDDVPRAMSRAATRTRLRTHESRHSWQLNLRRCLISTSKHACGHSKPVNSPLCYRYARGTVACRNVSIEPYSRVCTKDMDSLHRPNLGRPSNLPSDLF</sequence>
<reference evidence="1" key="1">
    <citation type="submission" date="2021-03" db="EMBL/GenBank/DDBJ databases">
        <authorList>
            <consortium name="DOE Joint Genome Institute"/>
            <person name="Ahrendt S."/>
            <person name="Looney B.P."/>
            <person name="Miyauchi S."/>
            <person name="Morin E."/>
            <person name="Drula E."/>
            <person name="Courty P.E."/>
            <person name="Chicoki N."/>
            <person name="Fauchery L."/>
            <person name="Kohler A."/>
            <person name="Kuo A."/>
            <person name="Labutti K."/>
            <person name="Pangilinan J."/>
            <person name="Lipzen A."/>
            <person name="Riley R."/>
            <person name="Andreopoulos W."/>
            <person name="He G."/>
            <person name="Johnson J."/>
            <person name="Barry K.W."/>
            <person name="Grigoriev I.V."/>
            <person name="Nagy L."/>
            <person name="Hibbett D."/>
            <person name="Henrissat B."/>
            <person name="Matheny P.B."/>
            <person name="Labbe J."/>
            <person name="Martin F."/>
        </authorList>
    </citation>
    <scope>NUCLEOTIDE SEQUENCE</scope>
    <source>
        <strain evidence="1">HHB10654</strain>
    </source>
</reference>
<dbReference type="Proteomes" id="UP000814140">
    <property type="component" value="Unassembled WGS sequence"/>
</dbReference>
<protein>
    <submittedName>
        <fullName evidence="1">Uncharacterized protein</fullName>
    </submittedName>
</protein>
<comment type="caution">
    <text evidence="1">The sequence shown here is derived from an EMBL/GenBank/DDBJ whole genome shotgun (WGS) entry which is preliminary data.</text>
</comment>
<evidence type="ECO:0000313" key="2">
    <source>
        <dbReference type="Proteomes" id="UP000814140"/>
    </source>
</evidence>
<reference evidence="1" key="2">
    <citation type="journal article" date="2022" name="New Phytol.">
        <title>Evolutionary transition to the ectomycorrhizal habit in the genomes of a hyperdiverse lineage of mushroom-forming fungi.</title>
        <authorList>
            <person name="Looney B."/>
            <person name="Miyauchi S."/>
            <person name="Morin E."/>
            <person name="Drula E."/>
            <person name="Courty P.E."/>
            <person name="Kohler A."/>
            <person name="Kuo A."/>
            <person name="LaButti K."/>
            <person name="Pangilinan J."/>
            <person name="Lipzen A."/>
            <person name="Riley R."/>
            <person name="Andreopoulos W."/>
            <person name="He G."/>
            <person name="Johnson J."/>
            <person name="Nolan M."/>
            <person name="Tritt A."/>
            <person name="Barry K.W."/>
            <person name="Grigoriev I.V."/>
            <person name="Nagy L.G."/>
            <person name="Hibbett D."/>
            <person name="Henrissat B."/>
            <person name="Matheny P.B."/>
            <person name="Labbe J."/>
            <person name="Martin F.M."/>
        </authorList>
    </citation>
    <scope>NUCLEOTIDE SEQUENCE</scope>
    <source>
        <strain evidence="1">HHB10654</strain>
    </source>
</reference>
<proteinExistence type="predicted"/>
<name>A0ACB8SEX6_9AGAM</name>
<organism evidence="1 2">
    <name type="scientific">Artomyces pyxidatus</name>
    <dbReference type="NCBI Taxonomy" id="48021"/>
    <lineage>
        <taxon>Eukaryota</taxon>
        <taxon>Fungi</taxon>
        <taxon>Dikarya</taxon>
        <taxon>Basidiomycota</taxon>
        <taxon>Agaricomycotina</taxon>
        <taxon>Agaricomycetes</taxon>
        <taxon>Russulales</taxon>
        <taxon>Auriscalpiaceae</taxon>
        <taxon>Artomyces</taxon>
    </lineage>
</organism>
<dbReference type="EMBL" id="MU277519">
    <property type="protein sequence ID" value="KAI0054316.1"/>
    <property type="molecule type" value="Genomic_DNA"/>
</dbReference>
<evidence type="ECO:0000313" key="1">
    <source>
        <dbReference type="EMBL" id="KAI0054316.1"/>
    </source>
</evidence>